<evidence type="ECO:0000313" key="7">
    <source>
        <dbReference type="Proteomes" id="UP000050949"/>
    </source>
</evidence>
<gene>
    <name evidence="6" type="ORF">FC91_GL001661</name>
</gene>
<dbReference type="PANTHER" id="PTHR37306">
    <property type="entry name" value="COLICIN V PRODUCTION PROTEIN"/>
    <property type="match status" value="1"/>
</dbReference>
<feature type="transmembrane region" description="Helical" evidence="5">
    <location>
        <begin position="84"/>
        <end position="108"/>
    </location>
</feature>
<dbReference type="PATRIC" id="fig|1122147.4.peg.1721"/>
<evidence type="ECO:0008006" key="8">
    <source>
        <dbReference type="Google" id="ProtNLM"/>
    </source>
</evidence>
<feature type="transmembrane region" description="Helical" evidence="5">
    <location>
        <begin position="161"/>
        <end position="180"/>
    </location>
</feature>
<comment type="subcellular location">
    <subcellularLocation>
        <location evidence="1">Membrane</location>
        <topology evidence="1">Multi-pass membrane protein</topology>
    </subcellularLocation>
</comment>
<dbReference type="eggNOG" id="COG1286">
    <property type="taxonomic scope" value="Bacteria"/>
</dbReference>
<dbReference type="InterPro" id="IPR003825">
    <property type="entry name" value="Colicin-V_CvpA"/>
</dbReference>
<feature type="transmembrane region" description="Helical" evidence="5">
    <location>
        <begin position="128"/>
        <end position="149"/>
    </location>
</feature>
<feature type="transmembrane region" description="Helical" evidence="5">
    <location>
        <begin position="56"/>
        <end position="72"/>
    </location>
</feature>
<reference evidence="6 7" key="1">
    <citation type="journal article" date="2015" name="Genome Announc.">
        <title>Expanding the biotechnology potential of lactobacilli through comparative genomics of 213 strains and associated genera.</title>
        <authorList>
            <person name="Sun Z."/>
            <person name="Harris H.M."/>
            <person name="McCann A."/>
            <person name="Guo C."/>
            <person name="Argimon S."/>
            <person name="Zhang W."/>
            <person name="Yang X."/>
            <person name="Jeffery I.B."/>
            <person name="Cooney J.C."/>
            <person name="Kagawa T.F."/>
            <person name="Liu W."/>
            <person name="Song Y."/>
            <person name="Salvetti E."/>
            <person name="Wrobel A."/>
            <person name="Rasinkangas P."/>
            <person name="Parkhill J."/>
            <person name="Rea M.C."/>
            <person name="O'Sullivan O."/>
            <person name="Ritari J."/>
            <person name="Douillard F.P."/>
            <person name="Paul Ross R."/>
            <person name="Yang R."/>
            <person name="Briner A.E."/>
            <person name="Felis G.E."/>
            <person name="de Vos W.M."/>
            <person name="Barrangou R."/>
            <person name="Klaenhammer T.R."/>
            <person name="Caufield P.W."/>
            <person name="Cui Y."/>
            <person name="Zhang H."/>
            <person name="O'Toole P.W."/>
        </authorList>
    </citation>
    <scope>NUCLEOTIDE SEQUENCE [LARGE SCALE GENOMIC DNA]</scope>
    <source>
        <strain evidence="6 7">DSM 16991</strain>
    </source>
</reference>
<dbReference type="EMBL" id="AZFW01000153">
    <property type="protein sequence ID" value="KRM23548.1"/>
    <property type="molecule type" value="Genomic_DNA"/>
</dbReference>
<proteinExistence type="predicted"/>
<evidence type="ECO:0000256" key="4">
    <source>
        <dbReference type="ARBA" id="ARBA00023136"/>
    </source>
</evidence>
<evidence type="ECO:0000256" key="1">
    <source>
        <dbReference type="ARBA" id="ARBA00004141"/>
    </source>
</evidence>
<keyword evidence="2 5" id="KW-0812">Transmembrane</keyword>
<feature type="transmembrane region" description="Helical" evidence="5">
    <location>
        <begin position="34"/>
        <end position="50"/>
    </location>
</feature>
<feature type="transmembrane region" description="Helical" evidence="5">
    <location>
        <begin position="6"/>
        <end position="22"/>
    </location>
</feature>
<dbReference type="Pfam" id="PF02674">
    <property type="entry name" value="Colicin_V"/>
    <property type="match status" value="1"/>
</dbReference>
<evidence type="ECO:0000256" key="2">
    <source>
        <dbReference type="ARBA" id="ARBA00022692"/>
    </source>
</evidence>
<dbReference type="PANTHER" id="PTHR37306:SF1">
    <property type="entry name" value="COLICIN V PRODUCTION PROTEIN"/>
    <property type="match status" value="1"/>
</dbReference>
<evidence type="ECO:0000256" key="3">
    <source>
        <dbReference type="ARBA" id="ARBA00022989"/>
    </source>
</evidence>
<evidence type="ECO:0000313" key="6">
    <source>
        <dbReference type="EMBL" id="KRM23548.1"/>
    </source>
</evidence>
<keyword evidence="3 5" id="KW-1133">Transmembrane helix</keyword>
<name>A0A0R1XAE7_9LACO</name>
<dbReference type="Proteomes" id="UP000050949">
    <property type="component" value="Unassembled WGS sequence"/>
</dbReference>
<dbReference type="GO" id="GO:0016020">
    <property type="term" value="C:membrane"/>
    <property type="evidence" value="ECO:0007669"/>
    <property type="project" value="UniProtKB-SubCell"/>
</dbReference>
<dbReference type="AlphaFoldDB" id="A0A0R1XAE7"/>
<organism evidence="6 7">
    <name type="scientific">Schleiferilactobacillus harbinensis DSM 16991</name>
    <dbReference type="NCBI Taxonomy" id="1122147"/>
    <lineage>
        <taxon>Bacteria</taxon>
        <taxon>Bacillati</taxon>
        <taxon>Bacillota</taxon>
        <taxon>Bacilli</taxon>
        <taxon>Lactobacillales</taxon>
        <taxon>Lactobacillaceae</taxon>
        <taxon>Schleiferilactobacillus</taxon>
    </lineage>
</organism>
<evidence type="ECO:0000256" key="5">
    <source>
        <dbReference type="SAM" id="Phobius"/>
    </source>
</evidence>
<accession>A0A0R1XAE7</accession>
<protein>
    <recommendedName>
        <fullName evidence="8">Integral inner membrane protein</fullName>
    </recommendedName>
</protein>
<dbReference type="GO" id="GO:0009403">
    <property type="term" value="P:toxin biosynthetic process"/>
    <property type="evidence" value="ECO:0007669"/>
    <property type="project" value="InterPro"/>
</dbReference>
<keyword evidence="4 5" id="KW-0472">Membrane</keyword>
<sequence>MAVFMLSLVVILILLYGIYGGARRGIYLQGMYTVGYFIALIAALLGYRALGPHLDLWVPYPSATMNSFFAFFTTTSGLDLDQPYYNACAFLLIFVIGWLIVHIVMLWFTPMQFMPVTDALNSVGGMLLGFICQYMAVFMAIYFVALIPIDGMQHALANSWMARMMMVTPGLSQVFLHWWVLSA</sequence>
<comment type="caution">
    <text evidence="6">The sequence shown here is derived from an EMBL/GenBank/DDBJ whole genome shotgun (WGS) entry which is preliminary data.</text>
</comment>